<dbReference type="SUPFAM" id="SSF52821">
    <property type="entry name" value="Rhodanese/Cell cycle control phosphatase"/>
    <property type="match status" value="2"/>
</dbReference>
<dbReference type="InterPro" id="IPR001307">
    <property type="entry name" value="Thiosulphate_STrfase_CS"/>
</dbReference>
<feature type="domain" description="Rhodanese" evidence="2">
    <location>
        <begin position="181"/>
        <end position="294"/>
    </location>
</feature>
<dbReference type="PROSITE" id="PS00683">
    <property type="entry name" value="RHODANESE_2"/>
    <property type="match status" value="1"/>
</dbReference>
<feature type="domain" description="Rhodanese" evidence="2">
    <location>
        <begin position="35"/>
        <end position="151"/>
    </location>
</feature>
<evidence type="ECO:0000259" key="2">
    <source>
        <dbReference type="PROSITE" id="PS50206"/>
    </source>
</evidence>
<dbReference type="Gene3D" id="3.40.250.10">
    <property type="entry name" value="Rhodanese-like domain"/>
    <property type="match status" value="2"/>
</dbReference>
<gene>
    <name evidence="3" type="ORF">ASZ90_011170</name>
</gene>
<dbReference type="CDD" id="cd01448">
    <property type="entry name" value="TST_Repeat_1"/>
    <property type="match status" value="1"/>
</dbReference>
<dbReference type="InterPro" id="IPR001763">
    <property type="entry name" value="Rhodanese-like_dom"/>
</dbReference>
<keyword evidence="1" id="KW-0677">Repeat</keyword>
<sequence length="312" mass="35387">MRDVGRITEARECPYPPGDGKVKLITTEWLEDHLRDRDMTIIDTQPNVHDYLMEHIPGAVYLNEGVLRAPAKGMPTSYAPIEALQQIFRRVGLLPDHPVVVYTGKGAVKGWGDGLGQTMMAYSLAKFGHDTVYLLDGGLDKWKQEGRPLSQEFPDISPSGFTVDLRGEYAIGYDEFRDVKDREDVILLDARPPHLYEGWGAWRKPGHIPGAINLPWADLMHADNPAYFKTDDELISILEEHNIDRNKTIICSCGTGREATNEFILFKWLFRYPEVRIYEGSFTEWTAHPENRTVEGKEPWMREAVPPPAGPV</sequence>
<dbReference type="PANTHER" id="PTHR43855">
    <property type="entry name" value="THIOSULFATE SULFURTRANSFERASE"/>
    <property type="match status" value="1"/>
</dbReference>
<evidence type="ECO:0000256" key="1">
    <source>
        <dbReference type="ARBA" id="ARBA00022737"/>
    </source>
</evidence>
<reference evidence="3" key="1">
    <citation type="journal article" date="2015" name="Proc. Natl. Acad. Sci. U.S.A.">
        <title>Networks of energetic and metabolic interactions define dynamics in microbial communities.</title>
        <authorList>
            <person name="Embree M."/>
            <person name="Liu J.K."/>
            <person name="Al-Bassam M.M."/>
            <person name="Zengler K."/>
        </authorList>
    </citation>
    <scope>NUCLEOTIDE SEQUENCE</scope>
</reference>
<keyword evidence="3" id="KW-0808">Transferase</keyword>
<protein>
    <submittedName>
        <fullName evidence="3">Thiosulfate sulfurtransferase, rhodanese</fullName>
        <ecNumber evidence="3">2.8.1.1</ecNumber>
    </submittedName>
</protein>
<dbReference type="EC" id="2.8.1.1" evidence="3"/>
<dbReference type="PROSITE" id="PS00380">
    <property type="entry name" value="RHODANESE_1"/>
    <property type="match status" value="1"/>
</dbReference>
<dbReference type="InterPro" id="IPR036873">
    <property type="entry name" value="Rhodanese-like_dom_sf"/>
</dbReference>
<comment type="caution">
    <text evidence="3">The sequence shown here is derived from an EMBL/GenBank/DDBJ whole genome shotgun (WGS) entry which is preliminary data.</text>
</comment>
<dbReference type="AlphaFoldDB" id="A0A0W8FES3"/>
<dbReference type="CDD" id="cd01449">
    <property type="entry name" value="TST_Repeat_2"/>
    <property type="match status" value="1"/>
</dbReference>
<dbReference type="Pfam" id="PF00581">
    <property type="entry name" value="Rhodanese"/>
    <property type="match status" value="2"/>
</dbReference>
<dbReference type="SMART" id="SM00450">
    <property type="entry name" value="RHOD"/>
    <property type="match status" value="2"/>
</dbReference>
<dbReference type="PANTHER" id="PTHR43855:SF1">
    <property type="entry name" value="THIOSULFATE SULFURTRANSFERASE"/>
    <property type="match status" value="1"/>
</dbReference>
<organism evidence="3">
    <name type="scientific">hydrocarbon metagenome</name>
    <dbReference type="NCBI Taxonomy" id="938273"/>
    <lineage>
        <taxon>unclassified sequences</taxon>
        <taxon>metagenomes</taxon>
        <taxon>ecological metagenomes</taxon>
    </lineage>
</organism>
<accession>A0A0W8FES3</accession>
<dbReference type="EMBL" id="LNQE01001325">
    <property type="protein sequence ID" value="KUG19122.1"/>
    <property type="molecule type" value="Genomic_DNA"/>
</dbReference>
<dbReference type="InterPro" id="IPR051126">
    <property type="entry name" value="Thiosulfate_sulfurtransferase"/>
</dbReference>
<name>A0A0W8FES3_9ZZZZ</name>
<dbReference type="PROSITE" id="PS50206">
    <property type="entry name" value="RHODANESE_3"/>
    <property type="match status" value="2"/>
</dbReference>
<evidence type="ECO:0000313" key="3">
    <source>
        <dbReference type="EMBL" id="KUG19122.1"/>
    </source>
</evidence>
<proteinExistence type="predicted"/>
<dbReference type="GO" id="GO:0004792">
    <property type="term" value="F:thiosulfate-cyanide sulfurtransferase activity"/>
    <property type="evidence" value="ECO:0007669"/>
    <property type="project" value="UniProtKB-EC"/>
</dbReference>